<evidence type="ECO:0000313" key="7">
    <source>
        <dbReference type="Proteomes" id="UP000887116"/>
    </source>
</evidence>
<accession>A0A8X6JAZ5</accession>
<evidence type="ECO:0000259" key="5">
    <source>
        <dbReference type="PROSITE" id="PS51914"/>
    </source>
</evidence>
<evidence type="ECO:0000256" key="1">
    <source>
        <dbReference type="ARBA" id="ARBA00004240"/>
    </source>
</evidence>
<evidence type="ECO:0000313" key="6">
    <source>
        <dbReference type="EMBL" id="GFR18173.1"/>
    </source>
</evidence>
<comment type="caution">
    <text evidence="6">The sequence shown here is derived from an EMBL/GenBank/DDBJ whole genome shotgun (WGS) entry which is preliminary data.</text>
</comment>
<dbReference type="PANTHER" id="PTHR15414:SF5">
    <property type="entry name" value="PROTEIN OS-9"/>
    <property type="match status" value="1"/>
</dbReference>
<dbReference type="Proteomes" id="UP000887116">
    <property type="component" value="Unassembled WGS sequence"/>
</dbReference>
<evidence type="ECO:0000256" key="4">
    <source>
        <dbReference type="ARBA" id="ARBA00023157"/>
    </source>
</evidence>
<dbReference type="InterPro" id="IPR045149">
    <property type="entry name" value="OS-9-like"/>
</dbReference>
<evidence type="ECO:0000256" key="3">
    <source>
        <dbReference type="ARBA" id="ARBA00022824"/>
    </source>
</evidence>
<dbReference type="OrthoDB" id="448954at2759"/>
<keyword evidence="7" id="KW-1185">Reference proteome</keyword>
<dbReference type="PANTHER" id="PTHR15414">
    <property type="entry name" value="OS-9-RELATED"/>
    <property type="match status" value="1"/>
</dbReference>
<dbReference type="PROSITE" id="PS51914">
    <property type="entry name" value="MRH"/>
    <property type="match status" value="1"/>
</dbReference>
<protein>
    <recommendedName>
        <fullName evidence="5">MRH domain-containing protein</fullName>
    </recommendedName>
</protein>
<dbReference type="EMBL" id="BMAO01007742">
    <property type="protein sequence ID" value="GFR18173.1"/>
    <property type="molecule type" value="Genomic_DNA"/>
</dbReference>
<dbReference type="AlphaFoldDB" id="A0A8X6JAZ5"/>
<dbReference type="GO" id="GO:0005788">
    <property type="term" value="C:endoplasmic reticulum lumen"/>
    <property type="evidence" value="ECO:0007669"/>
    <property type="project" value="TreeGrafter"/>
</dbReference>
<dbReference type="GO" id="GO:0030970">
    <property type="term" value="P:retrograde protein transport, ER to cytosol"/>
    <property type="evidence" value="ECO:0007669"/>
    <property type="project" value="TreeGrafter"/>
</dbReference>
<proteinExistence type="predicted"/>
<dbReference type="GO" id="GO:0030968">
    <property type="term" value="P:endoplasmic reticulum unfolded protein response"/>
    <property type="evidence" value="ECO:0007669"/>
    <property type="project" value="InterPro"/>
</dbReference>
<dbReference type="SUPFAM" id="SSF50911">
    <property type="entry name" value="Mannose 6-phosphate receptor domain"/>
    <property type="match status" value="1"/>
</dbReference>
<reference evidence="6" key="1">
    <citation type="submission" date="2020-07" db="EMBL/GenBank/DDBJ databases">
        <title>Multicomponent nature underlies the extraordinary mechanical properties of spider dragline silk.</title>
        <authorList>
            <person name="Kono N."/>
            <person name="Nakamura H."/>
            <person name="Mori M."/>
            <person name="Yoshida Y."/>
            <person name="Ohtoshi R."/>
            <person name="Malay A.D."/>
            <person name="Moran D.A.P."/>
            <person name="Tomita M."/>
            <person name="Numata K."/>
            <person name="Arakawa K."/>
        </authorList>
    </citation>
    <scope>NUCLEOTIDE SEQUENCE</scope>
</reference>
<dbReference type="InterPro" id="IPR009011">
    <property type="entry name" value="Man6P_isomerase_rcpt-bd_dom_sf"/>
</dbReference>
<keyword evidence="2" id="KW-0732">Signal</keyword>
<name>A0A8X6JAZ5_TRICU</name>
<dbReference type="InterPro" id="IPR044865">
    <property type="entry name" value="MRH_dom"/>
</dbReference>
<evidence type="ECO:0000256" key="2">
    <source>
        <dbReference type="ARBA" id="ARBA00022729"/>
    </source>
</evidence>
<dbReference type="Gene3D" id="2.70.130.10">
    <property type="entry name" value="Mannose-6-phosphate receptor binding domain"/>
    <property type="match status" value="1"/>
</dbReference>
<keyword evidence="3" id="KW-0256">Endoplasmic reticulum</keyword>
<comment type="subcellular location">
    <subcellularLocation>
        <location evidence="1">Endoplasmic reticulum</location>
    </subcellularLocation>
</comment>
<keyword evidence="4" id="KW-1015">Disulfide bond</keyword>
<gene>
    <name evidence="6" type="primary">AVEN_71259_1</name>
    <name evidence="6" type="ORF">TNCT_655071</name>
</gene>
<feature type="domain" description="MRH" evidence="5">
    <location>
        <begin position="104"/>
        <end position="204"/>
    </location>
</feature>
<organism evidence="6 7">
    <name type="scientific">Trichonephila clavata</name>
    <name type="common">Joro spider</name>
    <name type="synonym">Nephila clavata</name>
    <dbReference type="NCBI Taxonomy" id="2740835"/>
    <lineage>
        <taxon>Eukaryota</taxon>
        <taxon>Metazoa</taxon>
        <taxon>Ecdysozoa</taxon>
        <taxon>Arthropoda</taxon>
        <taxon>Chelicerata</taxon>
        <taxon>Arachnida</taxon>
        <taxon>Araneae</taxon>
        <taxon>Araneomorphae</taxon>
        <taxon>Entelegynae</taxon>
        <taxon>Araneoidea</taxon>
        <taxon>Nephilidae</taxon>
        <taxon>Trichonephila</taxon>
    </lineage>
</organism>
<sequence>MKKLHSAILSYAIYCTLIIHIKGAEYVEVPFQKYSVVFSHEHEGENCGENLPMVLFNKIFMCCLPSGRELLFKQNYTYPNVNVFAEKVNNMPCLMKKQGDLRYVVCSHIIFQIHNHRNTYFSLGLRRSDRFIKKKLQGFTEKGEQTYLVRHFTNGSVCGSFGKQIETDVRYVCRQSKEETIFTVHLITPCKYEFHIYSPRICLNINFESSTGYSIKCSSKLDAMALVLAKTDENLPDKHSQYFKFEAMSPKNLGGDIFFVSGASMEPIEPHLYNKADLSFKKELCENKLYYRAEEIMSATMGMPYNFSVDPQDKFEGIRFINLKDLMDLENSTVNHKNVFSGSFHLQKFVEKLMKNTSKKKKKN</sequence>